<evidence type="ECO:0000256" key="2">
    <source>
        <dbReference type="SAM" id="Phobius"/>
    </source>
</evidence>
<feature type="transmembrane region" description="Helical" evidence="2">
    <location>
        <begin position="12"/>
        <end position="34"/>
    </location>
</feature>
<reference evidence="3 4" key="1">
    <citation type="submission" date="2014-06" db="EMBL/GenBank/DDBJ databases">
        <title>Evolutionary Origins and Diversification of the Mycorrhizal Mutualists.</title>
        <authorList>
            <consortium name="DOE Joint Genome Institute"/>
            <consortium name="Mycorrhizal Genomics Consortium"/>
            <person name="Kohler A."/>
            <person name="Kuo A."/>
            <person name="Nagy L.G."/>
            <person name="Floudas D."/>
            <person name="Copeland A."/>
            <person name="Barry K.W."/>
            <person name="Cichocki N."/>
            <person name="Veneault-Fourrey C."/>
            <person name="LaButti K."/>
            <person name="Lindquist E.A."/>
            <person name="Lipzen A."/>
            <person name="Lundell T."/>
            <person name="Morin E."/>
            <person name="Murat C."/>
            <person name="Riley R."/>
            <person name="Ohm R."/>
            <person name="Sun H."/>
            <person name="Tunlid A."/>
            <person name="Henrissat B."/>
            <person name="Grigoriev I.V."/>
            <person name="Hibbett D.S."/>
            <person name="Martin F."/>
        </authorList>
    </citation>
    <scope>NUCLEOTIDE SEQUENCE [LARGE SCALE GENOMIC DNA]</scope>
    <source>
        <strain evidence="3 4">FD-325 SS-3</strain>
    </source>
</reference>
<dbReference type="EMBL" id="KN832579">
    <property type="protein sequence ID" value="KII83277.1"/>
    <property type="molecule type" value="Genomic_DNA"/>
</dbReference>
<sequence>MDAAAFTSFSTLVGVISGLAGILTFLYAIFFCSWHLPDAQYKQLQDTLRETEWYYERIGQAVPNGLVNELSSIQSEERRLHTRVHRAVSHLQQWMEFIWGLSIELYHLRYRARMLRARLTGFVQADERLVINTRQGSAVGPDPPLEVHRHIPPAMATGFPPKPYRFGRELKDPDSRRRRATAR</sequence>
<proteinExistence type="predicted"/>
<evidence type="ECO:0000313" key="4">
    <source>
        <dbReference type="Proteomes" id="UP000053263"/>
    </source>
</evidence>
<keyword evidence="2" id="KW-1133">Transmembrane helix</keyword>
<protein>
    <submittedName>
        <fullName evidence="3">Unplaced genomic scaffold PLICRscaffold_26, whole genome shotgun sequence</fullName>
    </submittedName>
</protein>
<feature type="region of interest" description="Disordered" evidence="1">
    <location>
        <begin position="157"/>
        <end position="183"/>
    </location>
</feature>
<organism evidence="3 4">
    <name type="scientific">Plicaturopsis crispa FD-325 SS-3</name>
    <dbReference type="NCBI Taxonomy" id="944288"/>
    <lineage>
        <taxon>Eukaryota</taxon>
        <taxon>Fungi</taxon>
        <taxon>Dikarya</taxon>
        <taxon>Basidiomycota</taxon>
        <taxon>Agaricomycotina</taxon>
        <taxon>Agaricomycetes</taxon>
        <taxon>Agaricomycetidae</taxon>
        <taxon>Amylocorticiales</taxon>
        <taxon>Amylocorticiaceae</taxon>
        <taxon>Plicatura</taxon>
        <taxon>Plicaturopsis crispa</taxon>
    </lineage>
</organism>
<evidence type="ECO:0000313" key="3">
    <source>
        <dbReference type="EMBL" id="KII83277.1"/>
    </source>
</evidence>
<keyword evidence="2" id="KW-0472">Membrane</keyword>
<gene>
    <name evidence="3" type="ORF">PLICRDRAFT_32995</name>
</gene>
<dbReference type="Proteomes" id="UP000053263">
    <property type="component" value="Unassembled WGS sequence"/>
</dbReference>
<dbReference type="AlphaFoldDB" id="A0A0C9SQ33"/>
<evidence type="ECO:0000256" key="1">
    <source>
        <dbReference type="SAM" id="MobiDB-lite"/>
    </source>
</evidence>
<keyword evidence="4" id="KW-1185">Reference proteome</keyword>
<name>A0A0C9SQ33_PLICR</name>
<feature type="compositionally biased region" description="Basic and acidic residues" evidence="1">
    <location>
        <begin position="166"/>
        <end position="175"/>
    </location>
</feature>
<dbReference type="HOGENOM" id="CLU_1475740_0_0_1"/>
<keyword evidence="2" id="KW-0812">Transmembrane</keyword>
<accession>A0A0C9SQ33</accession>